<sequence>MDNDVKMYSQVAAAAGVTDQEAMVACYMLGLSQAGKTLDEAATLLRVTRPIARRHARSWSIRFPDYPSAAAPVFLTWEKEKGGRWVLLDGTRELADAVSDGTGTGRYVARIIGHSARYDGSSAEVAIARCSEAIEESCVHLIGAEDVVILGPKKGDLVRVAPTNIGAPTTLARALHS</sequence>
<organism evidence="2 4">
    <name type="scientific">Sphingomonas yabuuchiae</name>
    <dbReference type="NCBI Taxonomy" id="172044"/>
    <lineage>
        <taxon>Bacteria</taxon>
        <taxon>Pseudomonadati</taxon>
        <taxon>Pseudomonadota</taxon>
        <taxon>Alphaproteobacteria</taxon>
        <taxon>Sphingomonadales</taxon>
        <taxon>Sphingomonadaceae</taxon>
        <taxon>Sphingomonas</taxon>
    </lineage>
</organism>
<gene>
    <name evidence="1" type="ORF">GGQ89_003918</name>
    <name evidence="2" type="ORF">JYA60_00300</name>
</gene>
<comment type="caution">
    <text evidence="2">The sequence shown here is derived from an EMBL/GenBank/DDBJ whole genome shotgun (WGS) entry which is preliminary data.</text>
</comment>
<evidence type="ECO:0000313" key="4">
    <source>
        <dbReference type="Proteomes" id="UP000704529"/>
    </source>
</evidence>
<dbReference type="EMBL" id="JAFHKU010000045">
    <property type="protein sequence ID" value="MBN3556690.1"/>
    <property type="molecule type" value="Genomic_DNA"/>
</dbReference>
<evidence type="ECO:0000313" key="1">
    <source>
        <dbReference type="EMBL" id="MBB4611668.1"/>
    </source>
</evidence>
<name>A0AA41DE64_9SPHN</name>
<dbReference type="RefSeq" id="WP_184107093.1">
    <property type="nucleotide sequence ID" value="NZ_JACHNX010000039.1"/>
</dbReference>
<dbReference type="Proteomes" id="UP000704529">
    <property type="component" value="Unassembled WGS sequence"/>
</dbReference>
<dbReference type="Proteomes" id="UP000584663">
    <property type="component" value="Unassembled WGS sequence"/>
</dbReference>
<keyword evidence="3" id="KW-1185">Reference proteome</keyword>
<evidence type="ECO:0000313" key="2">
    <source>
        <dbReference type="EMBL" id="MBN3556690.1"/>
    </source>
</evidence>
<dbReference type="AlphaFoldDB" id="A0AA41DE64"/>
<evidence type="ECO:0000313" key="3">
    <source>
        <dbReference type="Proteomes" id="UP000584663"/>
    </source>
</evidence>
<protein>
    <submittedName>
        <fullName evidence="2">Uncharacterized protein</fullName>
    </submittedName>
</protein>
<reference evidence="2" key="2">
    <citation type="submission" date="2021-01" db="EMBL/GenBank/DDBJ databases">
        <title>Genome Sequencing of Type Strains.</title>
        <authorList>
            <person name="Lemaire J.F."/>
            <person name="Inderbitzin P."/>
            <person name="Collins S.B."/>
            <person name="Wespe N."/>
            <person name="Knight-Connoni V."/>
        </authorList>
    </citation>
    <scope>NUCLEOTIDE SEQUENCE</scope>
    <source>
        <strain evidence="2">DSM 14562</strain>
    </source>
</reference>
<dbReference type="EMBL" id="JACHNX010000039">
    <property type="protein sequence ID" value="MBB4611668.1"/>
    <property type="molecule type" value="Genomic_DNA"/>
</dbReference>
<proteinExistence type="predicted"/>
<accession>A0AA41DE64</accession>
<reference evidence="1 3" key="1">
    <citation type="submission" date="2020-08" db="EMBL/GenBank/DDBJ databases">
        <title>Genomic Encyclopedia of Type Strains, Phase IV (KMG-IV): sequencing the most valuable type-strain genomes for metagenomic binning, comparative biology and taxonomic classification.</title>
        <authorList>
            <person name="Goeker M."/>
        </authorList>
    </citation>
    <scope>NUCLEOTIDE SEQUENCE [LARGE SCALE GENOMIC DNA]</scope>
    <source>
        <strain evidence="1 3">DSM 14562</strain>
    </source>
</reference>